<dbReference type="GO" id="GO:0005737">
    <property type="term" value="C:cytoplasm"/>
    <property type="evidence" value="ECO:0007669"/>
    <property type="project" value="TreeGrafter"/>
</dbReference>
<evidence type="ECO:0000256" key="2">
    <source>
        <dbReference type="ARBA" id="ARBA00022723"/>
    </source>
</evidence>
<feature type="domain" description="Serine/threonine specific protein phosphatases" evidence="9">
    <location>
        <begin position="241"/>
        <end position="246"/>
    </location>
</feature>
<dbReference type="Gene3D" id="3.60.21.10">
    <property type="match status" value="1"/>
</dbReference>
<comment type="catalytic activity">
    <reaction evidence="7">
        <text>O-phospho-L-threonyl-[protein] + H2O = L-threonyl-[protein] + phosphate</text>
        <dbReference type="Rhea" id="RHEA:47004"/>
        <dbReference type="Rhea" id="RHEA-COMP:11060"/>
        <dbReference type="Rhea" id="RHEA-COMP:11605"/>
        <dbReference type="ChEBI" id="CHEBI:15377"/>
        <dbReference type="ChEBI" id="CHEBI:30013"/>
        <dbReference type="ChEBI" id="CHEBI:43474"/>
        <dbReference type="ChEBI" id="CHEBI:61977"/>
        <dbReference type="EC" id="3.1.3.16"/>
    </reaction>
</comment>
<dbReference type="InterPro" id="IPR004843">
    <property type="entry name" value="Calcineurin-like_PHP"/>
</dbReference>
<feature type="compositionally biased region" description="Polar residues" evidence="8">
    <location>
        <begin position="31"/>
        <end position="45"/>
    </location>
</feature>
<keyword evidence="3 7" id="KW-0378">Hydrolase</keyword>
<keyword evidence="2" id="KW-0479">Metal-binding</keyword>
<dbReference type="AlphaFoldDB" id="A0A3G2S6A5"/>
<dbReference type="PRINTS" id="PR00114">
    <property type="entry name" value="STPHPHTASE"/>
</dbReference>
<dbReference type="InterPro" id="IPR011159">
    <property type="entry name" value="PPPtase_PPZ/Ppq1"/>
</dbReference>
<evidence type="ECO:0000259" key="9">
    <source>
        <dbReference type="PROSITE" id="PS00125"/>
    </source>
</evidence>
<dbReference type="GO" id="GO:0046872">
    <property type="term" value="F:metal ion binding"/>
    <property type="evidence" value="ECO:0007669"/>
    <property type="project" value="UniProtKB-KW"/>
</dbReference>
<name>A0A3G2S6A5_MALR7</name>
<dbReference type="EC" id="3.1.3.16" evidence="7"/>
<comment type="cofactor">
    <cofactor evidence="1">
        <name>Mn(2+)</name>
        <dbReference type="ChEBI" id="CHEBI:29035"/>
    </cofactor>
</comment>
<keyword evidence="11" id="KW-1185">Reference proteome</keyword>
<dbReference type="STRING" id="425264.A0A3G2S6A5"/>
<comment type="similarity">
    <text evidence="6">Belongs to the PPP phosphatase family. PP-Z subfamily.</text>
</comment>
<keyword evidence="5" id="KW-0464">Manganese</keyword>
<evidence type="ECO:0000256" key="3">
    <source>
        <dbReference type="ARBA" id="ARBA00022801"/>
    </source>
</evidence>
<dbReference type="Pfam" id="PF16891">
    <property type="entry name" value="STPPase_N"/>
    <property type="match status" value="1"/>
</dbReference>
<dbReference type="EMBL" id="CP033150">
    <property type="protein sequence ID" value="AYO42832.1"/>
    <property type="molecule type" value="Genomic_DNA"/>
</dbReference>
<evidence type="ECO:0000313" key="11">
    <source>
        <dbReference type="Proteomes" id="UP000269793"/>
    </source>
</evidence>
<feature type="compositionally biased region" description="Low complexity" evidence="8">
    <location>
        <begin position="436"/>
        <end position="448"/>
    </location>
</feature>
<dbReference type="InterPro" id="IPR029052">
    <property type="entry name" value="Metallo-depent_PP-like"/>
</dbReference>
<evidence type="ECO:0000256" key="7">
    <source>
        <dbReference type="RuleBase" id="RU004273"/>
    </source>
</evidence>
<dbReference type="SUPFAM" id="SSF56300">
    <property type="entry name" value="Metallo-dependent phosphatases"/>
    <property type="match status" value="1"/>
</dbReference>
<evidence type="ECO:0000256" key="6">
    <source>
        <dbReference type="ARBA" id="ARBA00029458"/>
    </source>
</evidence>
<organism evidence="10 11">
    <name type="scientific">Malassezia restricta (strain ATCC 96810 / NBRC 103918 / CBS 7877)</name>
    <name type="common">Seborrheic dermatitis infection agent</name>
    <dbReference type="NCBI Taxonomy" id="425264"/>
    <lineage>
        <taxon>Eukaryota</taxon>
        <taxon>Fungi</taxon>
        <taxon>Dikarya</taxon>
        <taxon>Basidiomycota</taxon>
        <taxon>Ustilaginomycotina</taxon>
        <taxon>Malasseziomycetes</taxon>
        <taxon>Malasseziales</taxon>
        <taxon>Malasseziaceae</taxon>
        <taxon>Malassezia</taxon>
    </lineage>
</organism>
<dbReference type="InterPro" id="IPR050341">
    <property type="entry name" value="PP1_catalytic_subunit"/>
</dbReference>
<evidence type="ECO:0000256" key="5">
    <source>
        <dbReference type="ARBA" id="ARBA00023211"/>
    </source>
</evidence>
<dbReference type="Pfam" id="PF00149">
    <property type="entry name" value="Metallophos"/>
    <property type="match status" value="1"/>
</dbReference>
<dbReference type="SMART" id="SM00156">
    <property type="entry name" value="PP2Ac"/>
    <property type="match status" value="1"/>
</dbReference>
<feature type="region of interest" description="Disordered" evidence="8">
    <location>
        <begin position="1"/>
        <end position="95"/>
    </location>
</feature>
<accession>A0A3G2S6A5</accession>
<evidence type="ECO:0000313" key="10">
    <source>
        <dbReference type="EMBL" id="AYO42832.1"/>
    </source>
</evidence>
<evidence type="ECO:0000256" key="1">
    <source>
        <dbReference type="ARBA" id="ARBA00001936"/>
    </source>
</evidence>
<dbReference type="VEuPathDB" id="FungiDB:DNF11_1882"/>
<sequence>MFRSFGRIVSGVSRRSKTRAPDGTIIEDGSDAQQETTAPHNNLPSEQHDSLETAHGSNSAAHAKEMHTVPSPMPIAGKSGGAAMRSHLAPTSDASGERIIGSPAPGVLASASPISTSVTSSDGVKMFDIDEMISRLIEAGYTSKIPKPALKVPEIMAICQAAREIFLSQPTLIELSPPVKIVGDTHGQYQDLLRLFEMCGFPPAANYLFLGDYVDRGKQSLETILLLLCYKIKYPENFFLLRGNHECANVTRVYGFYDECKRRLNIKVWKTFIDVFNTLPIAAIVASKIFCVHGGLSPSLSSMNDIRRIERPTGVPDYGLLNDLLWSDPSDTALDWEDNERGVSYCFGKAVIQQFLAQYDFDLICRAHMVVEDGYEFWNERTLVTVFSAPNYCGEFDNFGAVMSVSEDLLCAFELLKPLDGAALRKEMNKNKRRSLLQQQQQELGQQGSPSVSSLHA</sequence>
<dbReference type="OrthoDB" id="1930084at2759"/>
<proteinExistence type="inferred from homology"/>
<feature type="region of interest" description="Disordered" evidence="8">
    <location>
        <begin position="435"/>
        <end position="457"/>
    </location>
</feature>
<dbReference type="GO" id="GO:0005634">
    <property type="term" value="C:nucleus"/>
    <property type="evidence" value="ECO:0007669"/>
    <property type="project" value="TreeGrafter"/>
</dbReference>
<dbReference type="InterPro" id="IPR006186">
    <property type="entry name" value="Ser/Thr-sp_prot-phosphatase"/>
</dbReference>
<gene>
    <name evidence="10" type="primary">pzh1</name>
    <name evidence="10" type="ORF">DNF11_1882</name>
</gene>
<keyword evidence="4" id="KW-0904">Protein phosphatase</keyword>
<evidence type="ECO:0000256" key="4">
    <source>
        <dbReference type="ARBA" id="ARBA00022912"/>
    </source>
</evidence>
<reference evidence="10 11" key="1">
    <citation type="submission" date="2018-10" db="EMBL/GenBank/DDBJ databases">
        <title>Complete genome sequence of Malassezia restricta CBS 7877.</title>
        <authorList>
            <person name="Morand S.C."/>
            <person name="Bertignac M."/>
            <person name="Iltis A."/>
            <person name="Kolder I."/>
            <person name="Pirovano W."/>
            <person name="Jourdain R."/>
            <person name="Clavaud C."/>
        </authorList>
    </citation>
    <scope>NUCLEOTIDE SEQUENCE [LARGE SCALE GENOMIC DNA]</scope>
    <source>
        <strain evidence="10 11">CBS 7877</strain>
    </source>
</reference>
<dbReference type="GO" id="GO:0004722">
    <property type="term" value="F:protein serine/threonine phosphatase activity"/>
    <property type="evidence" value="ECO:0007669"/>
    <property type="project" value="UniProtKB-EC"/>
</dbReference>
<dbReference type="PANTHER" id="PTHR11668">
    <property type="entry name" value="SERINE/THREONINE PROTEIN PHOSPHATASE"/>
    <property type="match status" value="1"/>
</dbReference>
<dbReference type="PROSITE" id="PS00125">
    <property type="entry name" value="SER_THR_PHOSPHATASE"/>
    <property type="match status" value="1"/>
</dbReference>
<dbReference type="InterPro" id="IPR031675">
    <property type="entry name" value="STPPase_N"/>
</dbReference>
<dbReference type="FunFam" id="3.60.21.10:FF:000006">
    <property type="entry name" value="Serine/threonine-protein phosphatase"/>
    <property type="match status" value="1"/>
</dbReference>
<dbReference type="PANTHER" id="PTHR11668:SF484">
    <property type="entry name" value="SERINE_THREONINE-PROTEIN PHOSPHATASE PP-Z1-RELATED"/>
    <property type="match status" value="1"/>
</dbReference>
<evidence type="ECO:0000256" key="8">
    <source>
        <dbReference type="SAM" id="MobiDB-lite"/>
    </source>
</evidence>
<protein>
    <recommendedName>
        <fullName evidence="7">Serine/threonine-protein phosphatase</fullName>
        <ecNumber evidence="7">3.1.3.16</ecNumber>
    </recommendedName>
</protein>
<dbReference type="PIRSF" id="PIRSF000909">
    <property type="entry name" value="PPPtase_PPZ"/>
    <property type="match status" value="1"/>
</dbReference>
<dbReference type="Proteomes" id="UP000269793">
    <property type="component" value="Chromosome III"/>
</dbReference>